<feature type="compositionally biased region" description="Low complexity" evidence="1">
    <location>
        <begin position="268"/>
        <end position="287"/>
    </location>
</feature>
<dbReference type="InterPro" id="IPR000580">
    <property type="entry name" value="TSC22/Bun"/>
</dbReference>
<sequence length="623" mass="66199">MAEKIRGDAVSNEESRTLTDRSTSATIYIDANHKDRGQLSAAAGEYQIHKKKPTSFQITSVTVQGSPRLSNDAGEDSADDLDESHTEDIHSDGQDSSRFTELENDQLSEDSMINSNSNSNISDRSKVSQAGPGTETISSPSIPAKFENVVETTSNVNIIATTSDSKVGVDIPLNVCNSSDFVGNVIDPDGQNVTLSFVTSCTTSKSTCTVSGQMPMTSLPDQWQNRFKVVKLVSSEPFKRGRWVCMDFTNPPAVQADVSKQELSTDQGSASGASSAGSSATSVVSESQPLDTVTQVHEIPVSQPYSATGSILAATDTPHSSQSVYEIYLPMNNQISSAQQVPQMSMVQNFGIKAGQSVVVDPQQTFLPQQSQTMINASQSQTSQLQSQHQIQPGQTVSAIPQPPTQPIVQVSETLPQPVVSQQHPTPPSQPTSGLHTQSMGNIPDASQSQLSQTVCSQDQNYQVPSQINKASTSSDVSAPNVITTGTASVPPLSKALPDTLTLGSAGDGEEAESASTGSSTVAIDNKIEQAMDLVKSHLMFAVREEVDVLKEKIGELLEKISQLEYENGILKANASQETLNKLSQSVTHVSAQSQHPPTSTVGAPPHPQASLTGHPQHQNSST</sequence>
<accession>A0ABM1BPW5</accession>
<feature type="region of interest" description="Disordered" evidence="1">
    <location>
        <begin position="582"/>
        <end position="623"/>
    </location>
</feature>
<dbReference type="PANTHER" id="PTHR46745">
    <property type="entry name" value="TSC22 DOMAIN FAMILY PROTEIN 1"/>
    <property type="match status" value="1"/>
</dbReference>
<feature type="compositionally biased region" description="Low complexity" evidence="1">
    <location>
        <begin position="378"/>
        <end position="395"/>
    </location>
</feature>
<evidence type="ECO:0000313" key="2">
    <source>
        <dbReference type="Proteomes" id="UP000694941"/>
    </source>
</evidence>
<name>A0ABM1BPW5_LIMPO</name>
<dbReference type="RefSeq" id="XP_013786373.1">
    <property type="nucleotide sequence ID" value="XM_013930919.2"/>
</dbReference>
<feature type="compositionally biased region" description="Low complexity" evidence="1">
    <location>
        <begin position="113"/>
        <end position="122"/>
    </location>
</feature>
<feature type="compositionally biased region" description="Polar residues" evidence="1">
    <location>
        <begin position="582"/>
        <end position="602"/>
    </location>
</feature>
<feature type="region of interest" description="Disordered" evidence="1">
    <location>
        <begin position="418"/>
        <end position="521"/>
    </location>
</feature>
<feature type="compositionally biased region" description="Basic and acidic residues" evidence="1">
    <location>
        <begin position="83"/>
        <end position="98"/>
    </location>
</feature>
<feature type="compositionally biased region" description="Polar residues" evidence="1">
    <location>
        <begin position="434"/>
        <end position="488"/>
    </location>
</feature>
<gene>
    <name evidence="3" type="primary">LOC106470366</name>
</gene>
<reference evidence="3" key="1">
    <citation type="submission" date="2025-08" db="UniProtKB">
        <authorList>
            <consortium name="RefSeq"/>
        </authorList>
    </citation>
    <scope>IDENTIFICATION</scope>
    <source>
        <tissue evidence="3">Muscle</tissue>
    </source>
</reference>
<feature type="compositionally biased region" description="Acidic residues" evidence="1">
    <location>
        <begin position="73"/>
        <end position="82"/>
    </location>
</feature>
<dbReference type="PANTHER" id="PTHR46745:SF1">
    <property type="entry name" value="TSC22 DOMAIN FAMILY PROTEIN 1"/>
    <property type="match status" value="1"/>
</dbReference>
<dbReference type="GeneID" id="106470366"/>
<feature type="region of interest" description="Disordered" evidence="1">
    <location>
        <begin position="374"/>
        <end position="404"/>
    </location>
</feature>
<dbReference type="Pfam" id="PF01166">
    <property type="entry name" value="TSC22"/>
    <property type="match status" value="1"/>
</dbReference>
<feature type="region of interest" description="Disordered" evidence="1">
    <location>
        <begin position="110"/>
        <end position="140"/>
    </location>
</feature>
<proteinExistence type="predicted"/>
<feature type="region of interest" description="Disordered" evidence="1">
    <location>
        <begin position="257"/>
        <end position="291"/>
    </location>
</feature>
<evidence type="ECO:0000313" key="3">
    <source>
        <dbReference type="RefSeq" id="XP_013786373.1"/>
    </source>
</evidence>
<dbReference type="Gene3D" id="1.20.5.490">
    <property type="entry name" value="Single helix bin"/>
    <property type="match status" value="1"/>
</dbReference>
<dbReference type="CDD" id="cd21936">
    <property type="entry name" value="ZIP_TSC22D"/>
    <property type="match status" value="1"/>
</dbReference>
<feature type="region of interest" description="Disordered" evidence="1">
    <location>
        <begin position="1"/>
        <end position="25"/>
    </location>
</feature>
<organism evidence="2 3">
    <name type="scientific">Limulus polyphemus</name>
    <name type="common">Atlantic horseshoe crab</name>
    <dbReference type="NCBI Taxonomy" id="6850"/>
    <lineage>
        <taxon>Eukaryota</taxon>
        <taxon>Metazoa</taxon>
        <taxon>Ecdysozoa</taxon>
        <taxon>Arthropoda</taxon>
        <taxon>Chelicerata</taxon>
        <taxon>Merostomata</taxon>
        <taxon>Xiphosura</taxon>
        <taxon>Limulidae</taxon>
        <taxon>Limulus</taxon>
    </lineage>
</organism>
<feature type="compositionally biased region" description="Basic and acidic residues" evidence="1">
    <location>
        <begin position="1"/>
        <end position="19"/>
    </location>
</feature>
<feature type="compositionally biased region" description="Polar residues" evidence="1">
    <location>
        <begin position="610"/>
        <end position="623"/>
    </location>
</feature>
<protein>
    <submittedName>
        <fullName evidence="3">Protein bunched, class 2/F/G isoform-like isoform X1</fullName>
    </submittedName>
</protein>
<feature type="compositionally biased region" description="Polar residues" evidence="1">
    <location>
        <begin position="54"/>
        <end position="69"/>
    </location>
</feature>
<dbReference type="Proteomes" id="UP000694941">
    <property type="component" value="Unplaced"/>
</dbReference>
<keyword evidence="2" id="KW-1185">Reference proteome</keyword>
<evidence type="ECO:0000256" key="1">
    <source>
        <dbReference type="SAM" id="MobiDB-lite"/>
    </source>
</evidence>
<dbReference type="SUPFAM" id="SSF58026">
    <property type="entry name" value="Delta-sleep-inducing peptide immunoreactive peptide"/>
    <property type="match status" value="1"/>
</dbReference>
<feature type="region of interest" description="Disordered" evidence="1">
    <location>
        <begin position="49"/>
        <end position="98"/>
    </location>
</feature>